<proteinExistence type="predicted"/>
<protein>
    <submittedName>
        <fullName evidence="6">Uncharacterized protein</fullName>
    </submittedName>
</protein>
<evidence type="ECO:0000256" key="2">
    <source>
        <dbReference type="ARBA" id="ARBA00022692"/>
    </source>
</evidence>
<sequence>MDKPIDMIHMYFKYHPNKPTAYVALAVFALIDIHLVYRLRSQKAPSFMYKLIALATIELLGFVLRIVCFSTAINLGKFLVMTLFMVVGPNIVAIVNYNSVAYMIRLSNFKKDKAHLKPRALKIISIAYTFIPSVIQGIGGGIQTVIKIHQTGVNIAIAGLSIQLCFFLLFYVCLVYVGRNSLIQYTVEGVENPKKKALIRIWATVTLLFIRVVYRLVQFSMGPTKYATTHEWTLYVFDVIIVAIVFLIFSTYNSCFPKQGEEIFGGKDEEKCKKSAEDDNTSKIAE</sequence>
<feature type="transmembrane region" description="Helical" evidence="5">
    <location>
        <begin position="152"/>
        <end position="177"/>
    </location>
</feature>
<dbReference type="InterPro" id="IPR007568">
    <property type="entry name" value="RTA1"/>
</dbReference>
<organism evidence="6 7">
    <name type="scientific">Mucor flavus</name>
    <dbReference type="NCBI Taxonomy" id="439312"/>
    <lineage>
        <taxon>Eukaryota</taxon>
        <taxon>Fungi</taxon>
        <taxon>Fungi incertae sedis</taxon>
        <taxon>Mucoromycota</taxon>
        <taxon>Mucoromycotina</taxon>
        <taxon>Mucoromycetes</taxon>
        <taxon>Mucorales</taxon>
        <taxon>Mucorineae</taxon>
        <taxon>Mucoraceae</taxon>
        <taxon>Mucor</taxon>
    </lineage>
</organism>
<keyword evidence="4 5" id="KW-0472">Membrane</keyword>
<dbReference type="PANTHER" id="PTHR31465">
    <property type="entry name" value="PROTEIN RTA1-RELATED"/>
    <property type="match status" value="1"/>
</dbReference>
<feature type="transmembrane region" description="Helical" evidence="5">
    <location>
        <begin position="125"/>
        <end position="146"/>
    </location>
</feature>
<evidence type="ECO:0000256" key="1">
    <source>
        <dbReference type="ARBA" id="ARBA00004141"/>
    </source>
</evidence>
<feature type="transmembrane region" description="Helical" evidence="5">
    <location>
        <begin position="20"/>
        <end position="39"/>
    </location>
</feature>
<feature type="transmembrane region" description="Helical" evidence="5">
    <location>
        <begin position="197"/>
        <end position="214"/>
    </location>
</feature>
<evidence type="ECO:0000313" key="7">
    <source>
        <dbReference type="Proteomes" id="UP001473302"/>
    </source>
</evidence>
<gene>
    <name evidence="6" type="ORF">MFLAVUS_005935</name>
</gene>
<feature type="transmembrane region" description="Helical" evidence="5">
    <location>
        <begin position="79"/>
        <end position="104"/>
    </location>
</feature>
<evidence type="ECO:0000256" key="5">
    <source>
        <dbReference type="SAM" id="Phobius"/>
    </source>
</evidence>
<dbReference type="PANTHER" id="PTHR31465:SF1">
    <property type="entry name" value="PROTEIN RTA1-RELATED"/>
    <property type="match status" value="1"/>
</dbReference>
<evidence type="ECO:0000256" key="4">
    <source>
        <dbReference type="ARBA" id="ARBA00023136"/>
    </source>
</evidence>
<comment type="subcellular location">
    <subcellularLocation>
        <location evidence="1">Membrane</location>
        <topology evidence="1">Multi-pass membrane protein</topology>
    </subcellularLocation>
</comment>
<feature type="transmembrane region" description="Helical" evidence="5">
    <location>
        <begin position="234"/>
        <end position="252"/>
    </location>
</feature>
<keyword evidence="2 5" id="KW-0812">Transmembrane</keyword>
<accession>A0ABP9Z049</accession>
<keyword evidence="7" id="KW-1185">Reference proteome</keyword>
<dbReference type="EMBL" id="BAABUK010000013">
    <property type="protein sequence ID" value="GAA5812479.1"/>
    <property type="molecule type" value="Genomic_DNA"/>
</dbReference>
<evidence type="ECO:0000313" key="6">
    <source>
        <dbReference type="EMBL" id="GAA5812479.1"/>
    </source>
</evidence>
<name>A0ABP9Z049_9FUNG</name>
<dbReference type="Pfam" id="PF04479">
    <property type="entry name" value="RTA1"/>
    <property type="match status" value="1"/>
</dbReference>
<reference evidence="6 7" key="1">
    <citation type="submission" date="2024-04" db="EMBL/GenBank/DDBJ databases">
        <title>genome sequences of Mucor flavus KT1a and Helicostylum pulchrum KT1b strains isolated from the surface of a dry-aged beef.</title>
        <authorList>
            <person name="Toyotome T."/>
            <person name="Hosono M."/>
            <person name="Torimaru M."/>
            <person name="Fukuda K."/>
            <person name="Mikami N."/>
        </authorList>
    </citation>
    <scope>NUCLEOTIDE SEQUENCE [LARGE SCALE GENOMIC DNA]</scope>
    <source>
        <strain evidence="6 7">KT1a</strain>
    </source>
</reference>
<feature type="transmembrane region" description="Helical" evidence="5">
    <location>
        <begin position="51"/>
        <end position="73"/>
    </location>
</feature>
<keyword evidence="3 5" id="KW-1133">Transmembrane helix</keyword>
<comment type="caution">
    <text evidence="6">The sequence shown here is derived from an EMBL/GenBank/DDBJ whole genome shotgun (WGS) entry which is preliminary data.</text>
</comment>
<dbReference type="Proteomes" id="UP001473302">
    <property type="component" value="Unassembled WGS sequence"/>
</dbReference>
<evidence type="ECO:0000256" key="3">
    <source>
        <dbReference type="ARBA" id="ARBA00022989"/>
    </source>
</evidence>